<proteinExistence type="predicted"/>
<reference evidence="1" key="1">
    <citation type="submission" date="2022-07" db="EMBL/GenBank/DDBJ databases">
        <title>Phylogenomic reconstructions and comparative analyses of Kickxellomycotina fungi.</title>
        <authorList>
            <person name="Reynolds N.K."/>
            <person name="Stajich J.E."/>
            <person name="Barry K."/>
            <person name="Grigoriev I.V."/>
            <person name="Crous P."/>
            <person name="Smith M.E."/>
        </authorList>
    </citation>
    <scope>NUCLEOTIDE SEQUENCE</scope>
    <source>
        <strain evidence="1">NRRL 1566</strain>
    </source>
</reference>
<keyword evidence="2" id="KW-1185">Reference proteome</keyword>
<dbReference type="AlphaFoldDB" id="A0A9W8LZQ4"/>
<name>A0A9W8LZQ4_9FUNG</name>
<dbReference type="Gene3D" id="3.40.50.1240">
    <property type="entry name" value="Phosphoglycerate mutase-like"/>
    <property type="match status" value="1"/>
</dbReference>
<organism evidence="1 2">
    <name type="scientific">Coemansia brasiliensis</name>
    <dbReference type="NCBI Taxonomy" id="2650707"/>
    <lineage>
        <taxon>Eukaryota</taxon>
        <taxon>Fungi</taxon>
        <taxon>Fungi incertae sedis</taxon>
        <taxon>Zoopagomycota</taxon>
        <taxon>Kickxellomycotina</taxon>
        <taxon>Kickxellomycetes</taxon>
        <taxon>Kickxellales</taxon>
        <taxon>Kickxellaceae</taxon>
        <taxon>Coemansia</taxon>
    </lineage>
</organism>
<dbReference type="OrthoDB" id="10257284at2759"/>
<evidence type="ECO:0000313" key="1">
    <source>
        <dbReference type="EMBL" id="KAJ2847616.1"/>
    </source>
</evidence>
<dbReference type="InterPro" id="IPR033379">
    <property type="entry name" value="Acid_Pase_AS"/>
</dbReference>
<dbReference type="EMBL" id="JANBUW010000286">
    <property type="protein sequence ID" value="KAJ2847616.1"/>
    <property type="molecule type" value="Genomic_DNA"/>
</dbReference>
<dbReference type="Pfam" id="PF00328">
    <property type="entry name" value="His_Phos_2"/>
    <property type="match status" value="1"/>
</dbReference>
<accession>A0A9W8LZQ4</accession>
<dbReference type="InterPro" id="IPR029033">
    <property type="entry name" value="His_PPase_superfam"/>
</dbReference>
<comment type="caution">
    <text evidence="1">The sequence shown here is derived from an EMBL/GenBank/DDBJ whole genome shotgun (WGS) entry which is preliminary data.</text>
</comment>
<protein>
    <recommendedName>
        <fullName evidence="3">Acid phosphatase</fullName>
    </recommendedName>
</protein>
<dbReference type="InterPro" id="IPR000560">
    <property type="entry name" value="His_Pase_clade-2"/>
</dbReference>
<dbReference type="Proteomes" id="UP001139887">
    <property type="component" value="Unassembled WGS sequence"/>
</dbReference>
<sequence length="159" mass="17430">MALPTFDSSPMRAPLPTLTPQFVAQHYPPYLRVVHVDLLHRHGERTPVAHRIPQLSPKHWNFCATGNQLHQDFLRTVGLVTGSPATRDTDQQPLQWQNYVFKQDSRSSAGGSVFAVASAAKPHSSDTSLRTSATCGFGQLTDTGRQGLAALGAHMRALY</sequence>
<evidence type="ECO:0000313" key="2">
    <source>
        <dbReference type="Proteomes" id="UP001139887"/>
    </source>
</evidence>
<evidence type="ECO:0008006" key="3">
    <source>
        <dbReference type="Google" id="ProtNLM"/>
    </source>
</evidence>
<dbReference type="PROSITE" id="PS00616">
    <property type="entry name" value="HIS_ACID_PHOSPHAT_1"/>
    <property type="match status" value="1"/>
</dbReference>
<gene>
    <name evidence="1" type="ORF">IWW36_003761</name>
</gene>
<dbReference type="SUPFAM" id="SSF53254">
    <property type="entry name" value="Phosphoglycerate mutase-like"/>
    <property type="match status" value="1"/>
</dbReference>
<feature type="non-terminal residue" evidence="1">
    <location>
        <position position="159"/>
    </location>
</feature>